<dbReference type="PANTHER" id="PTHR10825:SF29">
    <property type="entry name" value="POLYCOMB GROUP RING FINGER PROTEIN 1"/>
    <property type="match status" value="1"/>
</dbReference>
<dbReference type="Gene3D" id="3.10.20.90">
    <property type="entry name" value="Phosphatidylinositol 3-kinase Catalytic Subunit, Chain A, domain 1"/>
    <property type="match status" value="1"/>
</dbReference>
<gene>
    <name evidence="9" type="ORF">JTE90_004254</name>
</gene>
<dbReference type="GO" id="GO:1990841">
    <property type="term" value="F:promoter-specific chromatin binding"/>
    <property type="evidence" value="ECO:0007669"/>
    <property type="project" value="TreeGrafter"/>
</dbReference>
<organism evidence="9 10">
    <name type="scientific">Oedothorax gibbosus</name>
    <dbReference type="NCBI Taxonomy" id="931172"/>
    <lineage>
        <taxon>Eukaryota</taxon>
        <taxon>Metazoa</taxon>
        <taxon>Ecdysozoa</taxon>
        <taxon>Arthropoda</taxon>
        <taxon>Chelicerata</taxon>
        <taxon>Arachnida</taxon>
        <taxon>Araneae</taxon>
        <taxon>Araneomorphae</taxon>
        <taxon>Entelegynae</taxon>
        <taxon>Araneoidea</taxon>
        <taxon>Linyphiidae</taxon>
        <taxon>Erigoninae</taxon>
        <taxon>Oedothorax</taxon>
    </lineage>
</organism>
<evidence type="ECO:0000313" key="10">
    <source>
        <dbReference type="Proteomes" id="UP000827092"/>
    </source>
</evidence>
<keyword evidence="4" id="KW-0862">Zinc</keyword>
<dbReference type="Proteomes" id="UP000827092">
    <property type="component" value="Unassembled WGS sequence"/>
</dbReference>
<dbReference type="EMBL" id="JAFNEN010000442">
    <property type="protein sequence ID" value="KAG8182888.1"/>
    <property type="molecule type" value="Genomic_DNA"/>
</dbReference>
<evidence type="ECO:0000256" key="6">
    <source>
        <dbReference type="PROSITE-ProRule" id="PRU00175"/>
    </source>
</evidence>
<evidence type="ECO:0000256" key="3">
    <source>
        <dbReference type="ARBA" id="ARBA00022771"/>
    </source>
</evidence>
<dbReference type="SUPFAM" id="SSF57850">
    <property type="entry name" value="RING/U-box"/>
    <property type="match status" value="1"/>
</dbReference>
<evidence type="ECO:0000256" key="7">
    <source>
        <dbReference type="SAM" id="MobiDB-lite"/>
    </source>
</evidence>
<keyword evidence="5" id="KW-0539">Nucleus</keyword>
<accession>A0AAV6UGD2</accession>
<evidence type="ECO:0000256" key="2">
    <source>
        <dbReference type="ARBA" id="ARBA00022723"/>
    </source>
</evidence>
<dbReference type="GO" id="GO:0035102">
    <property type="term" value="C:PRC1 complex"/>
    <property type="evidence" value="ECO:0007669"/>
    <property type="project" value="TreeGrafter"/>
</dbReference>
<keyword evidence="3 6" id="KW-0863">Zinc-finger</keyword>
<dbReference type="GO" id="GO:0000122">
    <property type="term" value="P:negative regulation of transcription by RNA polymerase II"/>
    <property type="evidence" value="ECO:0007669"/>
    <property type="project" value="TreeGrafter"/>
</dbReference>
<dbReference type="InterPro" id="IPR013083">
    <property type="entry name" value="Znf_RING/FYVE/PHD"/>
</dbReference>
<dbReference type="SMART" id="SM00184">
    <property type="entry name" value="RING"/>
    <property type="match status" value="1"/>
</dbReference>
<feature type="compositionally biased region" description="Polar residues" evidence="7">
    <location>
        <begin position="282"/>
        <end position="304"/>
    </location>
</feature>
<dbReference type="PANTHER" id="PTHR10825">
    <property type="entry name" value="RING FINGER DOMAIN-CONTAINING, POLYCOMB GROUP COMPONENT"/>
    <property type="match status" value="1"/>
</dbReference>
<evidence type="ECO:0000259" key="8">
    <source>
        <dbReference type="PROSITE" id="PS50089"/>
    </source>
</evidence>
<feature type="domain" description="RING-type" evidence="8">
    <location>
        <begin position="18"/>
        <end position="57"/>
    </location>
</feature>
<dbReference type="InterPro" id="IPR032443">
    <property type="entry name" value="RAWUL"/>
</dbReference>
<reference evidence="9 10" key="1">
    <citation type="journal article" date="2022" name="Nat. Ecol. Evol.">
        <title>A masculinizing supergene underlies an exaggerated male reproductive morph in a spider.</title>
        <authorList>
            <person name="Hendrickx F."/>
            <person name="De Corte Z."/>
            <person name="Sonet G."/>
            <person name="Van Belleghem S.M."/>
            <person name="Kostlbacher S."/>
            <person name="Vangestel C."/>
        </authorList>
    </citation>
    <scope>NUCLEOTIDE SEQUENCE [LARGE SCALE GENOMIC DNA]</scope>
    <source>
        <strain evidence="9">W744_W776</strain>
    </source>
</reference>
<dbReference type="InterPro" id="IPR001841">
    <property type="entry name" value="Znf_RING"/>
</dbReference>
<dbReference type="InterPro" id="IPR017907">
    <property type="entry name" value="Znf_RING_CS"/>
</dbReference>
<evidence type="ECO:0000256" key="4">
    <source>
        <dbReference type="ARBA" id="ARBA00022833"/>
    </source>
</evidence>
<feature type="compositionally biased region" description="Pro residues" evidence="7">
    <location>
        <begin position="249"/>
        <end position="259"/>
    </location>
</feature>
<protein>
    <recommendedName>
        <fullName evidence="8">RING-type domain-containing protein</fullName>
    </recommendedName>
</protein>
<evidence type="ECO:0000313" key="9">
    <source>
        <dbReference type="EMBL" id="KAG8182888.1"/>
    </source>
</evidence>
<evidence type="ECO:0000256" key="1">
    <source>
        <dbReference type="ARBA" id="ARBA00004123"/>
    </source>
</evidence>
<dbReference type="Pfam" id="PF13923">
    <property type="entry name" value="zf-C3HC4_2"/>
    <property type="match status" value="1"/>
</dbReference>
<sequence length="503" mass="56731">MQSPGKTKLVELNELLTCILCKGYFIDATTISECLHSFCRTCIVRYLQDNKFCPSCEVQVHKTKPLQNIRSDQTLQDIVYKLVPDLFKNEMKRRRDFYQQQDDLVLESIPSSSEKRGDVWGCDRLIFTPDDVISVSLEYSPLNEQLPVNFQANAYNLEKEKLTQYPKRYFNCPGALKVFHLKKLLQAKYGLIGSKKKVEVLYMHDLLKDQYTLVDLAYIYSWKRSEPLRLFFKITQEPPLKVSSELPENPLPSLPPCLPPKISSSMAAAPSSRHPSPPPSPQMAQEPNDVANQGANVPSKGSATLQSAKFQDASLLEPKELSGSVPTPIKGEQGSKMIPLGFEISATQGNGHKDKIEKAMVSELSSPKRINEVLAERIVSEANSNIDSRIKSCTIPLRSFEADFPPGCNFTDIATLPQLKSALKKTANFVDADRRFSDSQMLNLDVTKRRKSKKRVSFSVNLVQGEKRKSSDFFDEEATLEFDPVKKSEMIHLRKKVLSNKSS</sequence>
<name>A0AAV6UGD2_9ARAC</name>
<keyword evidence="10" id="KW-1185">Reference proteome</keyword>
<dbReference type="Pfam" id="PF16207">
    <property type="entry name" value="RAWUL"/>
    <property type="match status" value="1"/>
</dbReference>
<feature type="compositionally biased region" description="Low complexity" evidence="7">
    <location>
        <begin position="260"/>
        <end position="274"/>
    </location>
</feature>
<proteinExistence type="predicted"/>
<keyword evidence="2" id="KW-0479">Metal-binding</keyword>
<comment type="subcellular location">
    <subcellularLocation>
        <location evidence="1">Nucleus</location>
    </subcellularLocation>
</comment>
<comment type="caution">
    <text evidence="9">The sequence shown here is derived from an EMBL/GenBank/DDBJ whole genome shotgun (WGS) entry which is preliminary data.</text>
</comment>
<evidence type="ECO:0000256" key="5">
    <source>
        <dbReference type="ARBA" id="ARBA00023242"/>
    </source>
</evidence>
<dbReference type="Gene3D" id="3.30.40.10">
    <property type="entry name" value="Zinc/RING finger domain, C3HC4 (zinc finger)"/>
    <property type="match status" value="1"/>
</dbReference>
<feature type="region of interest" description="Disordered" evidence="7">
    <location>
        <begin position="244"/>
        <end position="304"/>
    </location>
</feature>
<dbReference type="PROSITE" id="PS50089">
    <property type="entry name" value="ZF_RING_2"/>
    <property type="match status" value="1"/>
</dbReference>
<dbReference type="FunFam" id="3.30.40.10:FF:000033">
    <property type="entry name" value="Polycomb group RING finger protein 3"/>
    <property type="match status" value="1"/>
</dbReference>
<dbReference type="AlphaFoldDB" id="A0AAV6UGD2"/>
<dbReference type="GO" id="GO:0008270">
    <property type="term" value="F:zinc ion binding"/>
    <property type="evidence" value="ECO:0007669"/>
    <property type="project" value="UniProtKB-KW"/>
</dbReference>
<dbReference type="PROSITE" id="PS00518">
    <property type="entry name" value="ZF_RING_1"/>
    <property type="match status" value="1"/>
</dbReference>